<reference evidence="1 2" key="1">
    <citation type="submission" date="2020-01" db="EMBL/GenBank/DDBJ databases">
        <authorList>
            <consortium name="DOE Joint Genome Institute"/>
            <person name="Haridas S."/>
            <person name="Albert R."/>
            <person name="Binder M."/>
            <person name="Bloem J."/>
            <person name="Labutti K."/>
            <person name="Salamov A."/>
            <person name="Andreopoulos B."/>
            <person name="Baker S.E."/>
            <person name="Barry K."/>
            <person name="Bills G."/>
            <person name="Bluhm B.H."/>
            <person name="Cannon C."/>
            <person name="Castanera R."/>
            <person name="Culley D.E."/>
            <person name="Daum C."/>
            <person name="Ezra D."/>
            <person name="Gonzalez J.B."/>
            <person name="Henrissat B."/>
            <person name="Kuo A."/>
            <person name="Liang C."/>
            <person name="Lipzen A."/>
            <person name="Lutzoni F."/>
            <person name="Magnuson J."/>
            <person name="Mondo S."/>
            <person name="Nolan M."/>
            <person name="Ohm R."/>
            <person name="Pangilinan J."/>
            <person name="Park H.-J.H."/>
            <person name="Ramirez L."/>
            <person name="Alfaro M."/>
            <person name="Sun H."/>
            <person name="Tritt A."/>
            <person name="Yoshinaga Y."/>
            <person name="Zwiers L.-H.L."/>
            <person name="Turgeon B.G."/>
            <person name="Goodwin S.B."/>
            <person name="Spatafora J.W."/>
            <person name="Crous P.W."/>
            <person name="Grigoriev I.V."/>
        </authorList>
    </citation>
    <scope>NUCLEOTIDE SEQUENCE [LARGE SCALE GENOMIC DNA]</scope>
    <source>
        <strain evidence="1 2">CBS 611.86</strain>
    </source>
</reference>
<proteinExistence type="predicted"/>
<organism evidence="1 2">
    <name type="scientific">Massariosphaeria phaeospora</name>
    <dbReference type="NCBI Taxonomy" id="100035"/>
    <lineage>
        <taxon>Eukaryota</taxon>
        <taxon>Fungi</taxon>
        <taxon>Dikarya</taxon>
        <taxon>Ascomycota</taxon>
        <taxon>Pezizomycotina</taxon>
        <taxon>Dothideomycetes</taxon>
        <taxon>Pleosporomycetidae</taxon>
        <taxon>Pleosporales</taxon>
        <taxon>Pleosporales incertae sedis</taxon>
        <taxon>Massariosphaeria</taxon>
    </lineage>
</organism>
<gene>
    <name evidence="1" type="ORF">BDV95DRAFT_641462</name>
</gene>
<dbReference type="AlphaFoldDB" id="A0A7C8I726"/>
<dbReference type="EMBL" id="JAADJZ010000017">
    <property type="protein sequence ID" value="KAF2868893.1"/>
    <property type="molecule type" value="Genomic_DNA"/>
</dbReference>
<dbReference type="Proteomes" id="UP000481861">
    <property type="component" value="Unassembled WGS sequence"/>
</dbReference>
<accession>A0A7C8I726</accession>
<evidence type="ECO:0000313" key="1">
    <source>
        <dbReference type="EMBL" id="KAF2868893.1"/>
    </source>
</evidence>
<evidence type="ECO:0000313" key="2">
    <source>
        <dbReference type="Proteomes" id="UP000481861"/>
    </source>
</evidence>
<protein>
    <submittedName>
        <fullName evidence="1">Uncharacterized protein</fullName>
    </submittedName>
</protein>
<sequence length="160" mass="17193">MSDGAIIGAVALASCVTRVDCRQGRGQGQGQGPPHSRLGLLARLILLEGDGFNPDSGTRARQSTLGYSRAPMYLQSSRVVWLPVRDGCAAVDVVIYNKKARIDVAVLPLAHRLIKLQYCTKKDGAQQREAIDARVDYMSPFGGAIGVALPVTSCQYQMFG</sequence>
<comment type="caution">
    <text evidence="1">The sequence shown here is derived from an EMBL/GenBank/DDBJ whole genome shotgun (WGS) entry which is preliminary data.</text>
</comment>
<keyword evidence="2" id="KW-1185">Reference proteome</keyword>
<name>A0A7C8I726_9PLEO</name>